<keyword evidence="2" id="KW-0963">Cytoplasm</keyword>
<reference evidence="5" key="1">
    <citation type="submission" date="2018-05" db="EMBL/GenBank/DDBJ databases">
        <authorList>
            <person name="Lanie J.A."/>
            <person name="Ng W.-L."/>
            <person name="Kazmierczak K.M."/>
            <person name="Andrzejewski T.M."/>
            <person name="Davidsen T.M."/>
            <person name="Wayne K.J."/>
            <person name="Tettelin H."/>
            <person name="Glass J.I."/>
            <person name="Rusch D."/>
            <person name="Podicherti R."/>
            <person name="Tsui H.-C.T."/>
            <person name="Winkler M.E."/>
        </authorList>
    </citation>
    <scope>NUCLEOTIDE SEQUENCE</scope>
</reference>
<comment type="subcellular location">
    <subcellularLocation>
        <location evidence="1">Cytoplasm</location>
    </subcellularLocation>
</comment>
<dbReference type="InterPro" id="IPR050399">
    <property type="entry name" value="HPr"/>
</dbReference>
<dbReference type="Gene3D" id="3.30.1340.10">
    <property type="entry name" value="HPr-like"/>
    <property type="match status" value="1"/>
</dbReference>
<dbReference type="PROSITE" id="PS51350">
    <property type="entry name" value="PTS_HPR_DOM"/>
    <property type="match status" value="1"/>
</dbReference>
<dbReference type="InterPro" id="IPR002114">
    <property type="entry name" value="PTS_HPr_Ser_P_site"/>
</dbReference>
<dbReference type="AlphaFoldDB" id="A0A381QP04"/>
<dbReference type="InterPro" id="IPR001020">
    <property type="entry name" value="PTS_HPr_His_P_site"/>
</dbReference>
<gene>
    <name evidence="5" type="ORF">METZ01_LOCUS33073</name>
</gene>
<evidence type="ECO:0000256" key="2">
    <source>
        <dbReference type="ARBA" id="ARBA00022490"/>
    </source>
</evidence>
<dbReference type="InterPro" id="IPR000032">
    <property type="entry name" value="HPr-like"/>
</dbReference>
<dbReference type="PROSITE" id="PS00589">
    <property type="entry name" value="PTS_HPR_SER"/>
    <property type="match status" value="1"/>
</dbReference>
<keyword evidence="3" id="KW-0598">Phosphotransferase system</keyword>
<dbReference type="CDD" id="cd00367">
    <property type="entry name" value="PTS-HPr_like"/>
    <property type="match status" value="1"/>
</dbReference>
<dbReference type="PROSITE" id="PS00369">
    <property type="entry name" value="PTS_HPR_HIS"/>
    <property type="match status" value="1"/>
</dbReference>
<sequence>MVSQDILIINRLGLHARAAAQLVRMANGYPCEILIDKAGQVSDAKSVMQVLMLGATNGTALKVSADGEREEEALKAVVDLFAARFNELE</sequence>
<dbReference type="SUPFAM" id="SSF55594">
    <property type="entry name" value="HPr-like"/>
    <property type="match status" value="1"/>
</dbReference>
<dbReference type="PRINTS" id="PR00107">
    <property type="entry name" value="PHOSPHOCPHPR"/>
</dbReference>
<protein>
    <recommendedName>
        <fullName evidence="4">HPr domain-containing protein</fullName>
    </recommendedName>
</protein>
<name>A0A381QP04_9ZZZZ</name>
<dbReference type="GO" id="GO:0009401">
    <property type="term" value="P:phosphoenolpyruvate-dependent sugar phosphotransferase system"/>
    <property type="evidence" value="ECO:0007669"/>
    <property type="project" value="UniProtKB-KW"/>
</dbReference>
<dbReference type="Pfam" id="PF00381">
    <property type="entry name" value="PTS-HPr"/>
    <property type="match status" value="1"/>
</dbReference>
<evidence type="ECO:0000256" key="1">
    <source>
        <dbReference type="ARBA" id="ARBA00004496"/>
    </source>
</evidence>
<organism evidence="5">
    <name type="scientific">marine metagenome</name>
    <dbReference type="NCBI Taxonomy" id="408172"/>
    <lineage>
        <taxon>unclassified sequences</taxon>
        <taxon>metagenomes</taxon>
        <taxon>ecological metagenomes</taxon>
    </lineage>
</organism>
<dbReference type="EMBL" id="UINC01001418">
    <property type="protein sequence ID" value="SUZ80219.1"/>
    <property type="molecule type" value="Genomic_DNA"/>
</dbReference>
<dbReference type="GO" id="GO:0005737">
    <property type="term" value="C:cytoplasm"/>
    <property type="evidence" value="ECO:0007669"/>
    <property type="project" value="UniProtKB-SubCell"/>
</dbReference>
<dbReference type="NCBIfam" id="TIGR01003">
    <property type="entry name" value="PTS_HPr_family"/>
    <property type="match status" value="1"/>
</dbReference>
<accession>A0A381QP04</accession>
<evidence type="ECO:0000256" key="3">
    <source>
        <dbReference type="ARBA" id="ARBA00022683"/>
    </source>
</evidence>
<evidence type="ECO:0000259" key="4">
    <source>
        <dbReference type="PROSITE" id="PS51350"/>
    </source>
</evidence>
<feature type="domain" description="HPr" evidence="4">
    <location>
        <begin position="1"/>
        <end position="88"/>
    </location>
</feature>
<dbReference type="PANTHER" id="PTHR33705:SF2">
    <property type="entry name" value="PHOSPHOCARRIER PROTEIN NPR"/>
    <property type="match status" value="1"/>
</dbReference>
<evidence type="ECO:0000313" key="5">
    <source>
        <dbReference type="EMBL" id="SUZ80219.1"/>
    </source>
</evidence>
<proteinExistence type="predicted"/>
<dbReference type="InterPro" id="IPR035895">
    <property type="entry name" value="HPr-like_sf"/>
</dbReference>
<dbReference type="PANTHER" id="PTHR33705">
    <property type="entry name" value="PHOSPHOCARRIER PROTEIN HPR"/>
    <property type="match status" value="1"/>
</dbReference>